<evidence type="ECO:0000313" key="9">
    <source>
        <dbReference type="EMBL" id="MCW7753509.1"/>
    </source>
</evidence>
<dbReference type="RefSeq" id="WP_265424379.1">
    <property type="nucleotide sequence ID" value="NZ_JAPFPW010000005.1"/>
</dbReference>
<evidence type="ECO:0000313" key="10">
    <source>
        <dbReference type="Proteomes" id="UP001209681"/>
    </source>
</evidence>
<dbReference type="InterPro" id="IPR007115">
    <property type="entry name" value="6-PTP_synth/QueD"/>
</dbReference>
<comment type="similarity">
    <text evidence="2 8">Belongs to the PTPS family. QueD subfamily.</text>
</comment>
<evidence type="ECO:0000256" key="7">
    <source>
        <dbReference type="ARBA" id="ARBA00048807"/>
    </source>
</evidence>
<organism evidence="9 10">
    <name type="scientific">Desulfobotulus pelophilus</name>
    <dbReference type="NCBI Taxonomy" id="2823377"/>
    <lineage>
        <taxon>Bacteria</taxon>
        <taxon>Pseudomonadati</taxon>
        <taxon>Thermodesulfobacteriota</taxon>
        <taxon>Desulfobacteria</taxon>
        <taxon>Desulfobacterales</taxon>
        <taxon>Desulfobacteraceae</taxon>
        <taxon>Desulfobotulus</taxon>
    </lineage>
</organism>
<name>A0ABT3N7S8_9BACT</name>
<evidence type="ECO:0000256" key="5">
    <source>
        <dbReference type="ARBA" id="ARBA00022833"/>
    </source>
</evidence>
<dbReference type="Gene3D" id="3.30.479.10">
    <property type="entry name" value="6-pyruvoyl tetrahydropterin synthase/QueD"/>
    <property type="match status" value="1"/>
</dbReference>
<dbReference type="Pfam" id="PF01242">
    <property type="entry name" value="PTPS"/>
    <property type="match status" value="1"/>
</dbReference>
<reference evidence="9 10" key="1">
    <citation type="submission" date="2022-11" db="EMBL/GenBank/DDBJ databases">
        <title>Desulfobotulus tamanensis H1 sp. nov. - anaerobic, alkaliphilic, sulphate reducing bacterium isolated from terrestrial mud volcano.</title>
        <authorList>
            <person name="Frolova A."/>
            <person name="Merkel A.Y."/>
            <person name="Slobodkin A.I."/>
        </authorList>
    </citation>
    <scope>NUCLEOTIDE SEQUENCE [LARGE SCALE GENOMIC DNA]</scope>
    <source>
        <strain evidence="9 10">H1</strain>
    </source>
</reference>
<evidence type="ECO:0000256" key="2">
    <source>
        <dbReference type="ARBA" id="ARBA00008900"/>
    </source>
</evidence>
<comment type="cofactor">
    <cofactor evidence="8">
        <name>Zn(2+)</name>
        <dbReference type="ChEBI" id="CHEBI:29105"/>
    </cofactor>
    <text evidence="8">Binds 1 zinc ion per subunit.</text>
</comment>
<evidence type="ECO:0000256" key="6">
    <source>
        <dbReference type="ARBA" id="ARBA00023239"/>
    </source>
</evidence>
<evidence type="ECO:0000256" key="1">
    <source>
        <dbReference type="ARBA" id="ARBA00005061"/>
    </source>
</evidence>
<dbReference type="InterPro" id="IPR038418">
    <property type="entry name" value="6-PTP_synth/QueD_sf"/>
</dbReference>
<gene>
    <name evidence="9" type="ORF">OOT00_05845</name>
</gene>
<keyword evidence="8" id="KW-0671">Queuosine biosynthesis</keyword>
<proteinExistence type="inferred from homology"/>
<keyword evidence="6 8" id="KW-0456">Lyase</keyword>
<sequence length="138" mass="16054">MLTITREFRFEAAHRLALAHLTDEENHTIYGPCSRIHGHSYRLRVTLCGTPNEYGWLLNFSDLKKIVTLHVLRLYDHACLNELEEYQEVLPTAESMATAIFHRLKPHLRGPNYRLLRVCVYETQDAWASWEDPCAADS</sequence>
<dbReference type="SUPFAM" id="SSF55620">
    <property type="entry name" value="Tetrahydrobiopterin biosynthesis enzymes-like"/>
    <property type="match status" value="1"/>
</dbReference>
<evidence type="ECO:0000256" key="3">
    <source>
        <dbReference type="ARBA" id="ARBA00018141"/>
    </source>
</evidence>
<evidence type="ECO:0000256" key="4">
    <source>
        <dbReference type="ARBA" id="ARBA00022723"/>
    </source>
</evidence>
<accession>A0ABT3N7S8</accession>
<keyword evidence="4 8" id="KW-0479">Metal-binding</keyword>
<comment type="pathway">
    <text evidence="1 8">Purine metabolism; 7-cyano-7-deazaguanine biosynthesis.</text>
</comment>
<dbReference type="PANTHER" id="PTHR12589:SF7">
    <property type="entry name" value="6-PYRUVOYL TETRAHYDROBIOPTERIN SYNTHASE"/>
    <property type="match status" value="1"/>
</dbReference>
<evidence type="ECO:0000256" key="8">
    <source>
        <dbReference type="PIRNR" id="PIRNR006113"/>
    </source>
</evidence>
<keyword evidence="10" id="KW-1185">Reference proteome</keyword>
<keyword evidence="5 8" id="KW-0862">Zinc</keyword>
<protein>
    <recommendedName>
        <fullName evidence="3 8">6-carboxy-5,6,7,8-tetrahydropterin synthase</fullName>
        <ecNumber evidence="8">4.-.-.-</ecNumber>
    </recommendedName>
</protein>
<comment type="catalytic activity">
    <reaction evidence="7 8">
        <text>7,8-dihydroneopterin 3'-triphosphate + H2O = 6-carboxy-5,6,7,8-tetrahydropterin + triphosphate + acetaldehyde + 2 H(+)</text>
        <dbReference type="Rhea" id="RHEA:27966"/>
        <dbReference type="ChEBI" id="CHEBI:15343"/>
        <dbReference type="ChEBI" id="CHEBI:15377"/>
        <dbReference type="ChEBI" id="CHEBI:15378"/>
        <dbReference type="ChEBI" id="CHEBI:18036"/>
        <dbReference type="ChEBI" id="CHEBI:58462"/>
        <dbReference type="ChEBI" id="CHEBI:61032"/>
        <dbReference type="EC" id="4.1.2.50"/>
    </reaction>
</comment>
<dbReference type="EMBL" id="JAPFPW010000005">
    <property type="protein sequence ID" value="MCW7753509.1"/>
    <property type="molecule type" value="Genomic_DNA"/>
</dbReference>
<dbReference type="PANTHER" id="PTHR12589">
    <property type="entry name" value="PYRUVOYL TETRAHYDROBIOPTERIN SYNTHASE"/>
    <property type="match status" value="1"/>
</dbReference>
<dbReference type="EC" id="4.-.-.-" evidence="8"/>
<dbReference type="Proteomes" id="UP001209681">
    <property type="component" value="Unassembled WGS sequence"/>
</dbReference>
<dbReference type="PIRSF" id="PIRSF006113">
    <property type="entry name" value="PTP_synth"/>
    <property type="match status" value="1"/>
</dbReference>
<comment type="caution">
    <text evidence="9">The sequence shown here is derived from an EMBL/GenBank/DDBJ whole genome shotgun (WGS) entry which is preliminary data.</text>
</comment>